<gene>
    <name evidence="1" type="ORF">DERYTH_LOCUS2112</name>
</gene>
<sequence length="299" mass="33914">MTCSSRCYDDSDATDYSYQNSDTDMQPHYNDEVVSNQQNESLCGILELPTHPKRIFEDFVPLPELLLFIQKVTTKARIDVRTIIIALILVLRFKRKIQNKLPKNKIQGEYVSWLLIDRPDDSDGSDSPIKFVDLLVQRISTNICYTFSRLLTGTCHKIFLSAIIVALKFSFGTFPYNSTSPSTSEEELPLPKSPCDEIPINEQENLSETNNPMILSTTPSSVSSNASLDYDELASQQFNNHEHSLNSINQRIAESSGIFSINEINKAEKSFLKILGKFQVSDENVRDFIESNRQALGIW</sequence>
<comment type="caution">
    <text evidence="1">The sequence shown here is derived from an EMBL/GenBank/DDBJ whole genome shotgun (WGS) entry which is preliminary data.</text>
</comment>
<keyword evidence="2" id="KW-1185">Reference proteome</keyword>
<name>A0A9N8WJJ9_9GLOM</name>
<organism evidence="1 2">
    <name type="scientific">Dentiscutata erythropus</name>
    <dbReference type="NCBI Taxonomy" id="1348616"/>
    <lineage>
        <taxon>Eukaryota</taxon>
        <taxon>Fungi</taxon>
        <taxon>Fungi incertae sedis</taxon>
        <taxon>Mucoromycota</taxon>
        <taxon>Glomeromycotina</taxon>
        <taxon>Glomeromycetes</taxon>
        <taxon>Diversisporales</taxon>
        <taxon>Gigasporaceae</taxon>
        <taxon>Dentiscutata</taxon>
    </lineage>
</organism>
<dbReference type="EMBL" id="CAJVPY010000639">
    <property type="protein sequence ID" value="CAG8484828.1"/>
    <property type="molecule type" value="Genomic_DNA"/>
</dbReference>
<reference evidence="1" key="1">
    <citation type="submission" date="2021-06" db="EMBL/GenBank/DDBJ databases">
        <authorList>
            <person name="Kallberg Y."/>
            <person name="Tangrot J."/>
            <person name="Rosling A."/>
        </authorList>
    </citation>
    <scope>NUCLEOTIDE SEQUENCE</scope>
    <source>
        <strain evidence="1">MA453B</strain>
    </source>
</reference>
<dbReference type="Gene3D" id="1.10.472.10">
    <property type="entry name" value="Cyclin-like"/>
    <property type="match status" value="1"/>
</dbReference>
<dbReference type="OrthoDB" id="10250320at2759"/>
<dbReference type="AlphaFoldDB" id="A0A9N8WJJ9"/>
<evidence type="ECO:0000313" key="1">
    <source>
        <dbReference type="EMBL" id="CAG8484828.1"/>
    </source>
</evidence>
<dbReference type="Proteomes" id="UP000789405">
    <property type="component" value="Unassembled WGS sequence"/>
</dbReference>
<evidence type="ECO:0000313" key="2">
    <source>
        <dbReference type="Proteomes" id="UP000789405"/>
    </source>
</evidence>
<accession>A0A9N8WJJ9</accession>
<proteinExistence type="predicted"/>
<protein>
    <submittedName>
        <fullName evidence="1">17900_t:CDS:1</fullName>
    </submittedName>
</protein>